<dbReference type="Pfam" id="PF08030">
    <property type="entry name" value="NAD_binding_6"/>
    <property type="match status" value="1"/>
</dbReference>
<evidence type="ECO:0000256" key="4">
    <source>
        <dbReference type="ARBA" id="ARBA00022827"/>
    </source>
</evidence>
<dbReference type="GO" id="GO:0000293">
    <property type="term" value="F:ferric-chelate reductase activity"/>
    <property type="evidence" value="ECO:0007669"/>
    <property type="project" value="EnsemblPlants"/>
</dbReference>
<keyword evidence="5 8" id="KW-1133">Transmembrane helix</keyword>
<evidence type="ECO:0000256" key="3">
    <source>
        <dbReference type="ARBA" id="ARBA00022692"/>
    </source>
</evidence>
<evidence type="ECO:0000256" key="2">
    <source>
        <dbReference type="ARBA" id="ARBA00022630"/>
    </source>
</evidence>
<keyword evidence="11" id="KW-1185">Reference proteome</keyword>
<dbReference type="Gene3D" id="3.40.50.80">
    <property type="entry name" value="Nucleotide-binding domain of ferredoxin-NADP reductase (FNR) module"/>
    <property type="match status" value="2"/>
</dbReference>
<dbReference type="EMBL" id="JAMSHJ010000004">
    <property type="protein sequence ID" value="KAI5417089.1"/>
    <property type="molecule type" value="Genomic_DNA"/>
</dbReference>
<dbReference type="InterPro" id="IPR017927">
    <property type="entry name" value="FAD-bd_FR_type"/>
</dbReference>
<evidence type="ECO:0000259" key="9">
    <source>
        <dbReference type="PROSITE" id="PS51384"/>
    </source>
</evidence>
<feature type="transmembrane region" description="Helical" evidence="8">
    <location>
        <begin position="199"/>
        <end position="219"/>
    </location>
</feature>
<feature type="transmembrane region" description="Helical" evidence="8">
    <location>
        <begin position="48"/>
        <end position="72"/>
    </location>
</feature>
<feature type="transmembrane region" description="Helical" evidence="8">
    <location>
        <begin position="309"/>
        <end position="326"/>
    </location>
</feature>
<dbReference type="GO" id="GO:0005886">
    <property type="term" value="C:plasma membrane"/>
    <property type="evidence" value="ECO:0007669"/>
    <property type="project" value="TreeGrafter"/>
</dbReference>
<feature type="domain" description="FAD-binding FR-type" evidence="9">
    <location>
        <begin position="338"/>
        <end position="463"/>
    </location>
</feature>
<keyword evidence="6" id="KW-0560">Oxidoreductase</keyword>
<dbReference type="PRINTS" id="PR00466">
    <property type="entry name" value="GP91PHOX"/>
</dbReference>
<evidence type="ECO:0000256" key="7">
    <source>
        <dbReference type="ARBA" id="ARBA00023136"/>
    </source>
</evidence>
<protein>
    <recommendedName>
        <fullName evidence="9">FAD-binding FR-type domain-containing protein</fullName>
    </recommendedName>
</protein>
<dbReference type="SFLD" id="SFLDS00052">
    <property type="entry name" value="Ferric_Reductase_Domain"/>
    <property type="match status" value="1"/>
</dbReference>
<evidence type="ECO:0000256" key="6">
    <source>
        <dbReference type="ARBA" id="ARBA00023002"/>
    </source>
</evidence>
<name>A0A9D4X9L5_PEA</name>
<dbReference type="PANTHER" id="PTHR11972:SF155">
    <property type="entry name" value="FERRIC REDUCTION OXIDASE 8, MITOCHONDRIAL"/>
    <property type="match status" value="1"/>
</dbReference>
<feature type="transmembrane region" description="Helical" evidence="8">
    <location>
        <begin position="627"/>
        <end position="649"/>
    </location>
</feature>
<keyword evidence="2" id="KW-0285">Flavoprotein</keyword>
<organism evidence="10 11">
    <name type="scientific">Pisum sativum</name>
    <name type="common">Garden pea</name>
    <name type="synonym">Lathyrus oleraceus</name>
    <dbReference type="NCBI Taxonomy" id="3888"/>
    <lineage>
        <taxon>Eukaryota</taxon>
        <taxon>Viridiplantae</taxon>
        <taxon>Streptophyta</taxon>
        <taxon>Embryophyta</taxon>
        <taxon>Tracheophyta</taxon>
        <taxon>Spermatophyta</taxon>
        <taxon>Magnoliopsida</taxon>
        <taxon>eudicotyledons</taxon>
        <taxon>Gunneridae</taxon>
        <taxon>Pentapetalae</taxon>
        <taxon>rosids</taxon>
        <taxon>fabids</taxon>
        <taxon>Fabales</taxon>
        <taxon>Fabaceae</taxon>
        <taxon>Papilionoideae</taxon>
        <taxon>50 kb inversion clade</taxon>
        <taxon>NPAAA clade</taxon>
        <taxon>Hologalegina</taxon>
        <taxon>IRL clade</taxon>
        <taxon>Fabeae</taxon>
        <taxon>Lathyrus</taxon>
    </lineage>
</organism>
<dbReference type="InterPro" id="IPR050369">
    <property type="entry name" value="RBOH/FRE"/>
</dbReference>
<dbReference type="InterPro" id="IPR017938">
    <property type="entry name" value="Riboflavin_synthase-like_b-brl"/>
</dbReference>
<dbReference type="PANTHER" id="PTHR11972">
    <property type="entry name" value="NADPH OXIDASE"/>
    <property type="match status" value="1"/>
</dbReference>
<comment type="caution">
    <text evidence="10">The sequence shown here is derived from an EMBL/GenBank/DDBJ whole genome shotgun (WGS) entry which is preliminary data.</text>
</comment>
<keyword evidence="7 8" id="KW-0472">Membrane</keyword>
<dbReference type="PROSITE" id="PS51384">
    <property type="entry name" value="FAD_FR"/>
    <property type="match status" value="1"/>
</dbReference>
<dbReference type="SFLD" id="SFLDG01168">
    <property type="entry name" value="Ferric_reductase_subgroup_(FRE"/>
    <property type="match status" value="1"/>
</dbReference>
<evidence type="ECO:0000256" key="8">
    <source>
        <dbReference type="SAM" id="Phobius"/>
    </source>
</evidence>
<dbReference type="InterPro" id="IPR000778">
    <property type="entry name" value="Cyt_b245_heavy_chain"/>
</dbReference>
<feature type="transmembrane region" description="Helical" evidence="8">
    <location>
        <begin position="582"/>
        <end position="607"/>
    </location>
</feature>
<comment type="subcellular location">
    <subcellularLocation>
        <location evidence="1">Membrane</location>
        <topology evidence="1">Multi-pass membrane protein</topology>
    </subcellularLocation>
</comment>
<dbReference type="FunFam" id="3.40.50.80:FF:000073">
    <property type="entry name" value="ferric reduction oxidase 8, mitochondrial"/>
    <property type="match status" value="1"/>
</dbReference>
<feature type="transmembrane region" description="Helical" evidence="8">
    <location>
        <begin position="280"/>
        <end position="297"/>
    </location>
</feature>
<dbReference type="AlphaFoldDB" id="A0A9D4X9L5"/>
<gene>
    <name evidence="10" type="ORF">KIW84_041903</name>
</gene>
<evidence type="ECO:0000256" key="1">
    <source>
        <dbReference type="ARBA" id="ARBA00004141"/>
    </source>
</evidence>
<evidence type="ECO:0000256" key="5">
    <source>
        <dbReference type="ARBA" id="ARBA00022989"/>
    </source>
</evidence>
<dbReference type="InterPro" id="IPR039261">
    <property type="entry name" value="FNR_nucleotide-bd"/>
</dbReference>
<keyword evidence="4" id="KW-0274">FAD</keyword>
<dbReference type="Pfam" id="PF01794">
    <property type="entry name" value="Ferric_reduct"/>
    <property type="match status" value="1"/>
</dbReference>
<evidence type="ECO:0000313" key="10">
    <source>
        <dbReference type="EMBL" id="KAI5417089.1"/>
    </source>
</evidence>
<proteinExistence type="predicted"/>
<dbReference type="Proteomes" id="UP001058974">
    <property type="component" value="Chromosome 4"/>
</dbReference>
<dbReference type="InterPro" id="IPR013112">
    <property type="entry name" value="FAD-bd_8"/>
</dbReference>
<dbReference type="InterPro" id="IPR013130">
    <property type="entry name" value="Fe3_Rdtase_TM_dom"/>
</dbReference>
<evidence type="ECO:0000313" key="11">
    <source>
        <dbReference type="Proteomes" id="UP001058974"/>
    </source>
</evidence>
<reference evidence="10 11" key="1">
    <citation type="journal article" date="2022" name="Nat. Genet.">
        <title>Improved pea reference genome and pan-genome highlight genomic features and evolutionary characteristics.</title>
        <authorList>
            <person name="Yang T."/>
            <person name="Liu R."/>
            <person name="Luo Y."/>
            <person name="Hu S."/>
            <person name="Wang D."/>
            <person name="Wang C."/>
            <person name="Pandey M.K."/>
            <person name="Ge S."/>
            <person name="Xu Q."/>
            <person name="Li N."/>
            <person name="Li G."/>
            <person name="Huang Y."/>
            <person name="Saxena R.K."/>
            <person name="Ji Y."/>
            <person name="Li M."/>
            <person name="Yan X."/>
            <person name="He Y."/>
            <person name="Liu Y."/>
            <person name="Wang X."/>
            <person name="Xiang C."/>
            <person name="Varshney R.K."/>
            <person name="Ding H."/>
            <person name="Gao S."/>
            <person name="Zong X."/>
        </authorList>
    </citation>
    <scope>NUCLEOTIDE SEQUENCE [LARGE SCALE GENOMIC DNA]</scope>
    <source>
        <strain evidence="10 11">cv. Zhongwan 6</strain>
    </source>
</reference>
<feature type="transmembrane region" description="Helical" evidence="8">
    <location>
        <begin position="101"/>
        <end position="121"/>
    </location>
</feature>
<feature type="transmembrane region" description="Helical" evidence="8">
    <location>
        <begin position="6"/>
        <end position="27"/>
    </location>
</feature>
<dbReference type="InterPro" id="IPR013121">
    <property type="entry name" value="Fe_red_NAD-bd_6"/>
</dbReference>
<feature type="transmembrane region" description="Helical" evidence="8">
    <location>
        <begin position="240"/>
        <end position="260"/>
    </location>
</feature>
<dbReference type="Gramene" id="Psat04G0190300-T1">
    <property type="protein sequence ID" value="KAI5417089.1"/>
    <property type="gene ID" value="KIW84_041903"/>
</dbReference>
<dbReference type="Pfam" id="PF08022">
    <property type="entry name" value="FAD_binding_8"/>
    <property type="match status" value="1"/>
</dbReference>
<feature type="transmembrane region" description="Helical" evidence="8">
    <location>
        <begin position="142"/>
        <end position="171"/>
    </location>
</feature>
<sequence>MRFLAIFRNGTTIVPQIVTTVVAARNIQRKEKKRTLKCGRVVKSEMTSSTLLTILKLLIIFLCAAWISLWILKPTQAWTIIWKHAEQSANNTIFGYYGLNFAVYTFPIIAIAIIGLLFLDLKGEYQRTRSSRSSSTVFSNQLVVNSLFGILTSIEILVVFLVIVFLGWTYYARISNDFKKLMQDKSLKLNLWQLKYLRIATRFGLLAEACLALLLLPILRGLSLFRIFGIQFEASVRYHTWIGTAMILFATIHGASTLFVWGVSHHIQHEIWKWQKTGRIYLAGEIALVIGLVIFVTSLPQIRRRKFEIFYYTHHLYILFLVFFLFHAGDKHFYMVFPGVFLFSLDKLLRIIQSSPKTCIVSARVFPCEAVELVLPKDPRLKYNPTSVVYMKIPTISHLQWHSFSIISSSKADENIMSVMIKCQGWWTNTLYDLIQTELNKGADKRKGIPVAIEGPYGPTSLDFLKHDSVLMVAGGSGITPFLSILAEIDSTTNKNKFPLKIQLVHVIKRAQDVCLLHSITHLLHNQASRKFHLKLKLFVTQETQLDLGITELLNEFVKVKTLKLDSVSSKYYAAYGLESPVWMAAITGCCSITFLIFLICFNHTIIPFRKKSKLSKEKTSSWIVDLLLIAAFVVALSCSALIAIVLRWRRLKKGIPPMSQKEINPFGQSSAEIKNDLEEHEVHFGGRPNFKDILGKFKNETCGSNVGVLVCGPESMKESVAAACQQESECFKLGLKRAEPCFTLHSLNFTL</sequence>
<dbReference type="CDD" id="cd06186">
    <property type="entry name" value="NOX_Duox_like_FAD_NADP"/>
    <property type="match status" value="1"/>
</dbReference>
<accession>A0A9D4X9L5</accession>
<keyword evidence="3 8" id="KW-0812">Transmembrane</keyword>
<dbReference type="SUPFAM" id="SSF63380">
    <property type="entry name" value="Riboflavin synthase domain-like"/>
    <property type="match status" value="1"/>
</dbReference>
<dbReference type="SUPFAM" id="SSF52343">
    <property type="entry name" value="Ferredoxin reductase-like, C-terminal NADP-linked domain"/>
    <property type="match status" value="1"/>
</dbReference>